<evidence type="ECO:0000313" key="1">
    <source>
        <dbReference type="EMBL" id="PRZ41294.1"/>
    </source>
</evidence>
<protein>
    <submittedName>
        <fullName evidence="1">Uncharacterized protein DUF3145</fullName>
    </submittedName>
</protein>
<dbReference type="InterPro" id="IPR021491">
    <property type="entry name" value="DUF3145"/>
</dbReference>
<dbReference type="RefSeq" id="WP_106349383.1">
    <property type="nucleotide sequence ID" value="NZ_PVUE01000010.1"/>
</dbReference>
<name>A0A2T0ZYD0_9ACTN</name>
<dbReference type="Proteomes" id="UP000237752">
    <property type="component" value="Unassembled WGS sequence"/>
</dbReference>
<comment type="caution">
    <text evidence="1">The sequence shown here is derived from an EMBL/GenBank/DDBJ whole genome shotgun (WGS) entry which is preliminary data.</text>
</comment>
<reference evidence="1 2" key="1">
    <citation type="submission" date="2018-03" db="EMBL/GenBank/DDBJ databases">
        <title>Genomic Encyclopedia of Archaeal and Bacterial Type Strains, Phase II (KMG-II): from individual species to whole genera.</title>
        <authorList>
            <person name="Goeker M."/>
        </authorList>
    </citation>
    <scope>NUCLEOTIDE SEQUENCE [LARGE SCALE GENOMIC DNA]</scope>
    <source>
        <strain evidence="1 2">DSM 100065</strain>
    </source>
</reference>
<dbReference type="EMBL" id="PVUE01000010">
    <property type="protein sequence ID" value="PRZ41294.1"/>
    <property type="molecule type" value="Genomic_DNA"/>
</dbReference>
<evidence type="ECO:0000313" key="2">
    <source>
        <dbReference type="Proteomes" id="UP000237752"/>
    </source>
</evidence>
<dbReference type="AlphaFoldDB" id="A0A2T0ZYD0"/>
<dbReference type="Pfam" id="PF11343">
    <property type="entry name" value="DUF3145"/>
    <property type="match status" value="1"/>
</dbReference>
<organism evidence="1 2">
    <name type="scientific">Antricoccus suffuscus</name>
    <dbReference type="NCBI Taxonomy" id="1629062"/>
    <lineage>
        <taxon>Bacteria</taxon>
        <taxon>Bacillati</taxon>
        <taxon>Actinomycetota</taxon>
        <taxon>Actinomycetes</taxon>
        <taxon>Geodermatophilales</taxon>
        <taxon>Antricoccaceae</taxon>
        <taxon>Antricoccus</taxon>
    </lineage>
</organism>
<accession>A0A2T0ZYD0</accession>
<keyword evidence="2" id="KW-1185">Reference proteome</keyword>
<gene>
    <name evidence="1" type="ORF">CLV47_11019</name>
</gene>
<sequence>MQTRGVVFIHSCPQALVPHAEWAISSALRTPVRMQWIAQPAGPGSQCAECQWTGPSGTANAIANALKSWPTLVYEVTEEPTAGTDGERIAYVPDRGYFRAQTSINGDLTVGENQLRLLRESARTVEDFRAGLDALLGQPFDDVLEIYREGGDGAPVTRIHRAG</sequence>
<dbReference type="OrthoDB" id="3210860at2"/>
<proteinExistence type="predicted"/>